<proteinExistence type="predicted"/>
<dbReference type="InterPro" id="IPR027417">
    <property type="entry name" value="P-loop_NTPase"/>
</dbReference>
<feature type="compositionally biased region" description="Basic and acidic residues" evidence="1">
    <location>
        <begin position="667"/>
        <end position="681"/>
    </location>
</feature>
<evidence type="ECO:0000313" key="3">
    <source>
        <dbReference type="Proteomes" id="UP000198815"/>
    </source>
</evidence>
<reference evidence="2 3" key="1">
    <citation type="submission" date="2016-10" db="EMBL/GenBank/DDBJ databases">
        <authorList>
            <person name="de Groot N.N."/>
        </authorList>
    </citation>
    <scope>NUCLEOTIDE SEQUENCE [LARGE SCALE GENOMIC DNA]</scope>
    <source>
        <strain evidence="2 3">DSM 16859</strain>
    </source>
</reference>
<protein>
    <submittedName>
        <fullName evidence="2">Uncharacterized protein</fullName>
    </submittedName>
</protein>
<keyword evidence="3" id="KW-1185">Reference proteome</keyword>
<dbReference type="Proteomes" id="UP000198815">
    <property type="component" value="Unassembled WGS sequence"/>
</dbReference>
<dbReference type="STRING" id="64702.SAMN05443377_12239"/>
<sequence>MPEPIHYTRLLPGMELTSAQVQRLIERLSTPESPRPLVFETWADDEGITHLVGRAESGKPTVRTLLRTHLPESRTLRISRPATPKRVARLRLTPKAMPLRDDATSDVLHGIYSVFAGRRKGETIALQVVLGRGHRPVAVPAKILDPSRTVPELVLRGAGSAPSETRRRVAQHAGQARIEVTVRIGVTAAVPERRQQLRGQFLSALEQLEAPGARLSLVNESPSRWEQCALGWRPLPLTASQLTGLICWPVDELELPGLPPRHPKLIPPPSGITEKVSIFATSTAPGAEKRIGMTPEGRLLHTAITGGTGSGKSEIFAHLALSDITAGRPLVLIEPKRQLVDAIVARAPKSAAGRIVVIDAAEPNPVGFNPLDIGDRDPGPVVDGILEVLKTVFTDGWGPRTEELILTGLLTLVADGQRRGIPHTLLDLPMLLSDDGYRRSVIGAVADDPILAGFWATFNELSPAGRANMVAAPLNKLRKYVLRKNIAAVLGQARPKIRVRDAWKHDRAILVPLNDALIGPGASQLLGGLIVAEAWLATQERATEDNPRSRPGFVFIDEVQRYLHLPTSIDDALATSRSYGIDWHVALQGRGLVPAKLVDAVELNARNLVTFAASPKDARELAKTTTKLTTDDFQALALRHVYGNLVTDGAPAGWFSAKTEPPAPDSGHADKIRAAYRERFAGDAAPTVHAERRSAPKNATPPPGDASPSAGEVPAVRSHQRRRRP</sequence>
<evidence type="ECO:0000256" key="1">
    <source>
        <dbReference type="SAM" id="MobiDB-lite"/>
    </source>
</evidence>
<organism evidence="2 3">
    <name type="scientific">Propionibacterium cyclohexanicum</name>
    <dbReference type="NCBI Taxonomy" id="64702"/>
    <lineage>
        <taxon>Bacteria</taxon>
        <taxon>Bacillati</taxon>
        <taxon>Actinomycetota</taxon>
        <taxon>Actinomycetes</taxon>
        <taxon>Propionibacteriales</taxon>
        <taxon>Propionibacteriaceae</taxon>
        <taxon>Propionibacterium</taxon>
    </lineage>
</organism>
<evidence type="ECO:0000313" key="2">
    <source>
        <dbReference type="EMBL" id="SER95973.1"/>
    </source>
</evidence>
<dbReference type="EMBL" id="FOGZ01000022">
    <property type="protein sequence ID" value="SER95973.1"/>
    <property type="molecule type" value="Genomic_DNA"/>
</dbReference>
<name>A0A1H9TH81_9ACTN</name>
<dbReference type="SUPFAM" id="SSF52540">
    <property type="entry name" value="P-loop containing nucleoside triphosphate hydrolases"/>
    <property type="match status" value="1"/>
</dbReference>
<dbReference type="Gene3D" id="3.40.50.300">
    <property type="entry name" value="P-loop containing nucleotide triphosphate hydrolases"/>
    <property type="match status" value="2"/>
</dbReference>
<feature type="region of interest" description="Disordered" evidence="1">
    <location>
        <begin position="656"/>
        <end position="725"/>
    </location>
</feature>
<gene>
    <name evidence="2" type="ORF">SAMN05443377_12239</name>
</gene>
<dbReference type="OrthoDB" id="3258326at2"/>
<accession>A0A1H9TH81</accession>
<dbReference type="AlphaFoldDB" id="A0A1H9TH81"/>
<dbReference type="RefSeq" id="WP_091970694.1">
    <property type="nucleotide sequence ID" value="NZ_FOGZ01000022.1"/>
</dbReference>